<protein>
    <submittedName>
        <fullName evidence="2">Uncharacterized protein</fullName>
    </submittedName>
</protein>
<comment type="caution">
    <text evidence="2">The sequence shown here is derived from an EMBL/GenBank/DDBJ whole genome shotgun (WGS) entry which is preliminary data.</text>
</comment>
<evidence type="ECO:0000313" key="2">
    <source>
        <dbReference type="EMBL" id="KAK4791864.1"/>
    </source>
</evidence>
<dbReference type="Pfam" id="PF14009">
    <property type="entry name" value="PADRE"/>
    <property type="match status" value="1"/>
</dbReference>
<evidence type="ECO:0000256" key="1">
    <source>
        <dbReference type="SAM" id="MobiDB-lite"/>
    </source>
</evidence>
<organism evidence="2 3">
    <name type="scientific">Trapa natans</name>
    <name type="common">Water chestnut</name>
    <dbReference type="NCBI Taxonomy" id="22666"/>
    <lineage>
        <taxon>Eukaryota</taxon>
        <taxon>Viridiplantae</taxon>
        <taxon>Streptophyta</taxon>
        <taxon>Embryophyta</taxon>
        <taxon>Tracheophyta</taxon>
        <taxon>Spermatophyta</taxon>
        <taxon>Magnoliopsida</taxon>
        <taxon>eudicotyledons</taxon>
        <taxon>Gunneridae</taxon>
        <taxon>Pentapetalae</taxon>
        <taxon>rosids</taxon>
        <taxon>malvids</taxon>
        <taxon>Myrtales</taxon>
        <taxon>Lythraceae</taxon>
        <taxon>Trapa</taxon>
    </lineage>
</organism>
<dbReference type="PANTHER" id="PTHR33052">
    <property type="entry name" value="DUF4228 DOMAIN PROTEIN-RELATED"/>
    <property type="match status" value="1"/>
</dbReference>
<feature type="region of interest" description="Disordered" evidence="1">
    <location>
        <begin position="89"/>
        <end position="169"/>
    </location>
</feature>
<keyword evidence="3" id="KW-1185">Reference proteome</keyword>
<reference evidence="2 3" key="1">
    <citation type="journal article" date="2023" name="Hortic Res">
        <title>Pangenome of water caltrop reveals structural variations and asymmetric subgenome divergence after allopolyploidization.</title>
        <authorList>
            <person name="Zhang X."/>
            <person name="Chen Y."/>
            <person name="Wang L."/>
            <person name="Yuan Y."/>
            <person name="Fang M."/>
            <person name="Shi L."/>
            <person name="Lu R."/>
            <person name="Comes H.P."/>
            <person name="Ma Y."/>
            <person name="Chen Y."/>
            <person name="Huang G."/>
            <person name="Zhou Y."/>
            <person name="Zheng Z."/>
            <person name="Qiu Y."/>
        </authorList>
    </citation>
    <scope>NUCLEOTIDE SEQUENCE [LARGE SCALE GENOMIC DNA]</scope>
    <source>
        <strain evidence="2">F231</strain>
    </source>
</reference>
<feature type="compositionally biased region" description="Low complexity" evidence="1">
    <location>
        <begin position="89"/>
        <end position="115"/>
    </location>
</feature>
<sequence>MGNSLRNCIACVLPCGALDLIRIVHLDGHVEEISRLITAAEFLQSHPGHFLSLSSSSSSHPGAVRRTILVLSSHSELKRGSIYFLLPSSSSSSFPAQDSSKQQQQQHIQSCSRSSNKIGSADDRTSPPDHGTVPAPEQACSSSERGGDRKRRHSRTASWLPHLESITED</sequence>
<gene>
    <name evidence="2" type="ORF">SAY86_022299</name>
</gene>
<evidence type="ECO:0000313" key="3">
    <source>
        <dbReference type="Proteomes" id="UP001346149"/>
    </source>
</evidence>
<dbReference type="InterPro" id="IPR025322">
    <property type="entry name" value="PADRE_dom"/>
</dbReference>
<dbReference type="AlphaFoldDB" id="A0AAN7LVH8"/>
<name>A0AAN7LVH8_TRANT</name>
<dbReference type="Proteomes" id="UP001346149">
    <property type="component" value="Unassembled WGS sequence"/>
</dbReference>
<proteinExistence type="predicted"/>
<accession>A0AAN7LVH8</accession>
<dbReference type="EMBL" id="JAXQNO010000008">
    <property type="protein sequence ID" value="KAK4791864.1"/>
    <property type="molecule type" value="Genomic_DNA"/>
</dbReference>